<dbReference type="Gene3D" id="3.60.21.10">
    <property type="match status" value="1"/>
</dbReference>
<dbReference type="GO" id="GO:0046872">
    <property type="term" value="F:metal ion binding"/>
    <property type="evidence" value="ECO:0007669"/>
    <property type="project" value="UniProtKB-KW"/>
</dbReference>
<keyword evidence="3" id="KW-0158">Chromosome</keyword>
<comment type="function">
    <text evidence="13">Probable phosphatase which plays a redundant role with gsp-4 in spermatogenesis by regulating sister chromatid segregation during meiosis. In addition, involved in sperm motility by controlling the dynamic disassembly of major sperm proteins (MSP) in the spermatozoan pseudopodium.</text>
</comment>
<comment type="caution">
    <text evidence="17">The sequence shown here is derived from an EMBL/GenBank/DDBJ whole genome shotgun (WGS) entry which is preliminary data.</text>
</comment>
<dbReference type="SMART" id="SM00156">
    <property type="entry name" value="PP2Ac"/>
    <property type="match status" value="1"/>
</dbReference>
<gene>
    <name evidence="17" type="ORF">CAUJ_LOCUS8765</name>
</gene>
<evidence type="ECO:0000256" key="15">
    <source>
        <dbReference type="SAM" id="MobiDB-lite"/>
    </source>
</evidence>
<dbReference type="GO" id="GO:0031272">
    <property type="term" value="P:regulation of pseudopodium assembly"/>
    <property type="evidence" value="ECO:0007669"/>
    <property type="project" value="UniProtKB-ARBA"/>
</dbReference>
<dbReference type="GO" id="GO:0004722">
    <property type="term" value="F:protein serine/threonine phosphatase activity"/>
    <property type="evidence" value="ECO:0007669"/>
    <property type="project" value="UniProtKB-EC"/>
</dbReference>
<dbReference type="InterPro" id="IPR029052">
    <property type="entry name" value="Metallo-depent_PP-like"/>
</dbReference>
<comment type="similarity">
    <text evidence="2 14">Belongs to the PPP phosphatase family.</text>
</comment>
<feature type="compositionally biased region" description="Polar residues" evidence="15">
    <location>
        <begin position="23"/>
        <end position="34"/>
    </location>
</feature>
<dbReference type="GO" id="GO:0007060">
    <property type="term" value="P:male meiosis chromosome segregation"/>
    <property type="evidence" value="ECO:0007669"/>
    <property type="project" value="UniProtKB-ARBA"/>
</dbReference>
<evidence type="ECO:0000256" key="4">
    <source>
        <dbReference type="ARBA" id="ARBA00022723"/>
    </source>
</evidence>
<dbReference type="Proteomes" id="UP000835052">
    <property type="component" value="Unassembled WGS sequence"/>
</dbReference>
<keyword evidence="8" id="KW-0464">Manganese</keyword>
<dbReference type="EC" id="3.1.3.16" evidence="14"/>
<dbReference type="SUPFAM" id="SSF56300">
    <property type="entry name" value="Metallo-dependent phosphatases"/>
    <property type="match status" value="1"/>
</dbReference>
<comment type="catalytic activity">
    <reaction evidence="11">
        <text>O-phospho-L-seryl-[protein] + H2O = L-seryl-[protein] + phosphate</text>
        <dbReference type="Rhea" id="RHEA:20629"/>
        <dbReference type="Rhea" id="RHEA-COMP:9863"/>
        <dbReference type="Rhea" id="RHEA-COMP:11604"/>
        <dbReference type="ChEBI" id="CHEBI:15377"/>
        <dbReference type="ChEBI" id="CHEBI:29999"/>
        <dbReference type="ChEBI" id="CHEBI:43474"/>
        <dbReference type="ChEBI" id="CHEBI:83421"/>
        <dbReference type="EC" id="3.1.3.16"/>
    </reaction>
</comment>
<proteinExistence type="inferred from homology"/>
<keyword evidence="4" id="KW-0479">Metal-binding</keyword>
<dbReference type="Pfam" id="PF00149">
    <property type="entry name" value="Metallophos"/>
    <property type="match status" value="1"/>
</dbReference>
<evidence type="ECO:0000256" key="3">
    <source>
        <dbReference type="ARBA" id="ARBA00022454"/>
    </source>
</evidence>
<keyword evidence="7" id="KW-0904">Protein phosphatase</keyword>
<dbReference type="GO" id="GO:0018991">
    <property type="term" value="P:egg-laying behavior"/>
    <property type="evidence" value="ECO:0007669"/>
    <property type="project" value="UniProtKB-ARBA"/>
</dbReference>
<dbReference type="InterPro" id="IPR004843">
    <property type="entry name" value="Calcineurin-like_PHP"/>
</dbReference>
<evidence type="ECO:0000256" key="13">
    <source>
        <dbReference type="ARBA" id="ARBA00054219"/>
    </source>
</evidence>
<evidence type="ECO:0000256" key="5">
    <source>
        <dbReference type="ARBA" id="ARBA00022801"/>
    </source>
</evidence>
<dbReference type="GO" id="GO:0031143">
    <property type="term" value="C:pseudopodium"/>
    <property type="evidence" value="ECO:0007669"/>
    <property type="project" value="UniProtKB-SubCell"/>
</dbReference>
<comment type="subcellular location">
    <subcellularLocation>
        <location evidence="10">Cell projection</location>
        <location evidence="10">Pseudopodium</location>
    </subcellularLocation>
    <subcellularLocation>
        <location evidence="1">Chromosome</location>
    </subcellularLocation>
</comment>
<dbReference type="PROSITE" id="PS00125">
    <property type="entry name" value="SER_THR_PHOSPHATASE"/>
    <property type="match status" value="1"/>
</dbReference>
<name>A0A8S1H8Q6_9PELO</name>
<feature type="domain" description="Serine/threonine specific protein phosphatases" evidence="16">
    <location>
        <begin position="158"/>
        <end position="163"/>
    </location>
</feature>
<dbReference type="Pfam" id="PF16891">
    <property type="entry name" value="STPPase_N"/>
    <property type="match status" value="1"/>
</dbReference>
<feature type="region of interest" description="Disordered" evidence="15">
    <location>
        <begin position="1"/>
        <end position="34"/>
    </location>
</feature>
<dbReference type="PRINTS" id="PR00114">
    <property type="entry name" value="STPHPHTASE"/>
</dbReference>
<evidence type="ECO:0000256" key="11">
    <source>
        <dbReference type="ARBA" id="ARBA00047761"/>
    </source>
</evidence>
<organism evidence="17 18">
    <name type="scientific">Caenorhabditis auriculariae</name>
    <dbReference type="NCBI Taxonomy" id="2777116"/>
    <lineage>
        <taxon>Eukaryota</taxon>
        <taxon>Metazoa</taxon>
        <taxon>Ecdysozoa</taxon>
        <taxon>Nematoda</taxon>
        <taxon>Chromadorea</taxon>
        <taxon>Rhabditida</taxon>
        <taxon>Rhabditina</taxon>
        <taxon>Rhabditomorpha</taxon>
        <taxon>Rhabditoidea</taxon>
        <taxon>Rhabditidae</taxon>
        <taxon>Peloderinae</taxon>
        <taxon>Caenorhabditis</taxon>
    </lineage>
</organism>
<evidence type="ECO:0000256" key="12">
    <source>
        <dbReference type="ARBA" id="ARBA00048336"/>
    </source>
</evidence>
<evidence type="ECO:0000313" key="18">
    <source>
        <dbReference type="Proteomes" id="UP000835052"/>
    </source>
</evidence>
<dbReference type="GO" id="GO:0097723">
    <property type="term" value="P:amoeboid sperm motility"/>
    <property type="evidence" value="ECO:0007669"/>
    <property type="project" value="UniProtKB-ARBA"/>
</dbReference>
<evidence type="ECO:0000256" key="1">
    <source>
        <dbReference type="ARBA" id="ARBA00004286"/>
    </source>
</evidence>
<dbReference type="GO" id="GO:0000785">
    <property type="term" value="C:chromatin"/>
    <property type="evidence" value="ECO:0007669"/>
    <property type="project" value="UniProtKB-ARBA"/>
</dbReference>
<evidence type="ECO:0000256" key="10">
    <source>
        <dbReference type="ARBA" id="ARBA00037818"/>
    </source>
</evidence>
<dbReference type="AlphaFoldDB" id="A0A8S1H8Q6"/>
<evidence type="ECO:0000256" key="7">
    <source>
        <dbReference type="ARBA" id="ARBA00022912"/>
    </source>
</evidence>
<dbReference type="PANTHER" id="PTHR11668:SF199">
    <property type="entry name" value="SERINE_THREONINE-PROTEIN PHOSPHATASE"/>
    <property type="match status" value="1"/>
</dbReference>
<comment type="catalytic activity">
    <reaction evidence="12 14">
        <text>O-phospho-L-threonyl-[protein] + H2O = L-threonyl-[protein] + phosphate</text>
        <dbReference type="Rhea" id="RHEA:47004"/>
        <dbReference type="Rhea" id="RHEA-COMP:11060"/>
        <dbReference type="Rhea" id="RHEA-COMP:11605"/>
        <dbReference type="ChEBI" id="CHEBI:15377"/>
        <dbReference type="ChEBI" id="CHEBI:30013"/>
        <dbReference type="ChEBI" id="CHEBI:43474"/>
        <dbReference type="ChEBI" id="CHEBI:61977"/>
        <dbReference type="EC" id="3.1.3.16"/>
    </reaction>
</comment>
<protein>
    <recommendedName>
        <fullName evidence="14">Serine/threonine-protein phosphatase</fullName>
        <ecNumber evidence="14">3.1.3.16</ecNumber>
    </recommendedName>
</protein>
<keyword evidence="9" id="KW-0966">Cell projection</keyword>
<keyword evidence="6" id="KW-0744">Spermatogenesis</keyword>
<evidence type="ECO:0000256" key="6">
    <source>
        <dbReference type="ARBA" id="ARBA00022871"/>
    </source>
</evidence>
<sequence>MTGISKVDPPDCRMVNTGDERSIQSSADRNASLESTNAATKSNLNIDKFLERLVNIGKPGTGFTTTIAEHEITELLVEMKHLFHRQPMMLEIKAPLTICGDIHGQFGDLMRIFNSVGFPPTVNFLFLGDYIDRGLWSLETILLLFCIKYKYPENFHMLRGNHETRLVSRIYGFYEDITKRWGKPILWESFNDVFDMMPLSALVSGRILCMHGGLSAELLASPTLDVLNKPTRPQHDPPNPSLALDLLWSDPHIRTKGFKSNIRGCSCTFGPDVVSQVCEKFKIDLIVRAHQVVQDGYEFFANRKLVTLFSAPHYCGQFDNAAAVMNITNELCCSFKILRPIFPGRVVVAKPTDVTCYKQL</sequence>
<evidence type="ECO:0000256" key="8">
    <source>
        <dbReference type="ARBA" id="ARBA00023211"/>
    </source>
</evidence>
<dbReference type="PANTHER" id="PTHR11668">
    <property type="entry name" value="SERINE/THREONINE PROTEIN PHOSPHATASE"/>
    <property type="match status" value="1"/>
</dbReference>
<dbReference type="InterPro" id="IPR050341">
    <property type="entry name" value="PP1_catalytic_subunit"/>
</dbReference>
<evidence type="ECO:0000259" key="16">
    <source>
        <dbReference type="PROSITE" id="PS00125"/>
    </source>
</evidence>
<evidence type="ECO:0000256" key="2">
    <source>
        <dbReference type="ARBA" id="ARBA00008294"/>
    </source>
</evidence>
<dbReference type="EMBL" id="CAJGYM010000030">
    <property type="protein sequence ID" value="CAD6192846.1"/>
    <property type="molecule type" value="Genomic_DNA"/>
</dbReference>
<evidence type="ECO:0000256" key="14">
    <source>
        <dbReference type="RuleBase" id="RU004273"/>
    </source>
</evidence>
<reference evidence="17" key="1">
    <citation type="submission" date="2020-10" db="EMBL/GenBank/DDBJ databases">
        <authorList>
            <person name="Kikuchi T."/>
        </authorList>
    </citation>
    <scope>NUCLEOTIDE SEQUENCE</scope>
    <source>
        <strain evidence="17">NKZ352</strain>
    </source>
</reference>
<keyword evidence="18" id="KW-1185">Reference proteome</keyword>
<dbReference type="InterPro" id="IPR006186">
    <property type="entry name" value="Ser/Thr-sp_prot-phosphatase"/>
</dbReference>
<dbReference type="OrthoDB" id="5822878at2759"/>
<evidence type="ECO:0000256" key="9">
    <source>
        <dbReference type="ARBA" id="ARBA00023273"/>
    </source>
</evidence>
<keyword evidence="6" id="KW-0221">Differentiation</keyword>
<dbReference type="GO" id="GO:0007283">
    <property type="term" value="P:spermatogenesis"/>
    <property type="evidence" value="ECO:0007669"/>
    <property type="project" value="UniProtKB-KW"/>
</dbReference>
<accession>A0A8S1H8Q6</accession>
<evidence type="ECO:0000313" key="17">
    <source>
        <dbReference type="EMBL" id="CAD6192846.1"/>
    </source>
</evidence>
<keyword evidence="5 14" id="KW-0378">Hydrolase</keyword>
<dbReference type="GO" id="GO:0005634">
    <property type="term" value="C:nucleus"/>
    <property type="evidence" value="ECO:0007669"/>
    <property type="project" value="TreeGrafter"/>
</dbReference>
<dbReference type="InterPro" id="IPR031675">
    <property type="entry name" value="STPPase_N"/>
</dbReference>
<dbReference type="FunFam" id="3.60.21.10:FF:000026">
    <property type="entry name" value="Serine/threonine-protein phosphatase"/>
    <property type="match status" value="1"/>
</dbReference>
<dbReference type="GO" id="GO:0005737">
    <property type="term" value="C:cytoplasm"/>
    <property type="evidence" value="ECO:0007669"/>
    <property type="project" value="TreeGrafter"/>
</dbReference>